<dbReference type="KEGG" id="bhg:I6G56_08905"/>
<sequence>MSELNSESFQELRARLKSIAEEAEIARKREAADAIKAIRQTILQYGISAEDIFGRAKPNRGRGKLLRGPIAPKYRDPETGATWSGRGRPPQWIAGRNRDSFQIIGQRESGTR</sequence>
<keyword evidence="3" id="KW-0963">Cytoplasm</keyword>
<evidence type="ECO:0000313" key="7">
    <source>
        <dbReference type="EMBL" id="QPS45153.1"/>
    </source>
</evidence>
<feature type="domain" description="DNA-binding protein H-NS-like C-terminal" evidence="6">
    <location>
        <begin position="64"/>
        <end position="103"/>
    </location>
</feature>
<feature type="region of interest" description="Disordered" evidence="5">
    <location>
        <begin position="58"/>
        <end position="112"/>
    </location>
</feature>
<organism evidence="7 8">
    <name type="scientific">Burkholderia humptydooensis</name>
    <dbReference type="NCBI Taxonomy" id="430531"/>
    <lineage>
        <taxon>Bacteria</taxon>
        <taxon>Pseudomonadati</taxon>
        <taxon>Pseudomonadota</taxon>
        <taxon>Betaproteobacteria</taxon>
        <taxon>Burkholderiales</taxon>
        <taxon>Burkholderiaceae</taxon>
        <taxon>Burkholderia</taxon>
        <taxon>pseudomallei group</taxon>
    </lineage>
</organism>
<evidence type="ECO:0000256" key="5">
    <source>
        <dbReference type="SAM" id="MobiDB-lite"/>
    </source>
</evidence>
<dbReference type="PANTHER" id="PTHR38097:SF2">
    <property type="entry name" value="DNA-BINDING PROTEIN STPA"/>
    <property type="match status" value="1"/>
</dbReference>
<evidence type="ECO:0000256" key="3">
    <source>
        <dbReference type="ARBA" id="ARBA00022490"/>
    </source>
</evidence>
<protein>
    <submittedName>
        <fullName evidence="7">H-NS histone family protein</fullName>
    </submittedName>
</protein>
<dbReference type="SMART" id="SM00528">
    <property type="entry name" value="HNS"/>
    <property type="match status" value="1"/>
</dbReference>
<dbReference type="AlphaFoldDB" id="A0A7T2U427"/>
<gene>
    <name evidence="7" type="ORF">I6G56_08905</name>
</gene>
<reference evidence="7 8" key="1">
    <citation type="submission" date="2020-12" db="EMBL/GenBank/DDBJ databases">
        <title>FDA dAtabase for Regulatory Grade micrObial Sequences (FDA-ARGOS): Supporting development and validation of Infectious Disease Dx tests.</title>
        <authorList>
            <person name="Nelson B."/>
            <person name="Plummer A."/>
            <person name="Tallon L."/>
            <person name="Sadzewicz L."/>
            <person name="Zhao X."/>
            <person name="Boylan J."/>
            <person name="Ott S."/>
            <person name="Bowen H."/>
            <person name="Vavikolanu K."/>
            <person name="Mehta A."/>
            <person name="Aluvathingal J."/>
            <person name="Nadendla S."/>
            <person name="Myers T."/>
            <person name="Yan Y."/>
            <person name="Sichtig H."/>
        </authorList>
    </citation>
    <scope>NUCLEOTIDE SEQUENCE [LARGE SCALE GENOMIC DNA]</scope>
    <source>
        <strain evidence="7 8">FDAARGOS_899</strain>
    </source>
</reference>
<evidence type="ECO:0000259" key="6">
    <source>
        <dbReference type="SMART" id="SM00528"/>
    </source>
</evidence>
<dbReference type="GO" id="GO:0009295">
    <property type="term" value="C:nucleoid"/>
    <property type="evidence" value="ECO:0007669"/>
    <property type="project" value="UniProtKB-SubCell"/>
</dbReference>
<dbReference type="GO" id="GO:0003677">
    <property type="term" value="F:DNA binding"/>
    <property type="evidence" value="ECO:0007669"/>
    <property type="project" value="UniProtKB-KW"/>
</dbReference>
<comment type="subcellular location">
    <subcellularLocation>
        <location evidence="1">Cytoplasm</location>
        <location evidence="1">Nucleoid</location>
    </subcellularLocation>
</comment>
<dbReference type="PANTHER" id="PTHR38097">
    <property type="match status" value="1"/>
</dbReference>
<accession>A0A7T2U427</accession>
<dbReference type="Pfam" id="PF00816">
    <property type="entry name" value="Histone_HNS"/>
    <property type="match status" value="1"/>
</dbReference>
<evidence type="ECO:0000313" key="8">
    <source>
        <dbReference type="Proteomes" id="UP000594943"/>
    </source>
</evidence>
<dbReference type="Gene3D" id="4.10.430.30">
    <property type="match status" value="1"/>
</dbReference>
<comment type="similarity">
    <text evidence="2">Belongs to the histone-like protein H-NS family.</text>
</comment>
<dbReference type="Proteomes" id="UP000594943">
    <property type="component" value="Chromosome 1"/>
</dbReference>
<dbReference type="SUPFAM" id="SSF81273">
    <property type="entry name" value="H-NS histone-like proteins"/>
    <property type="match status" value="1"/>
</dbReference>
<proteinExistence type="inferred from homology"/>
<dbReference type="InterPro" id="IPR027444">
    <property type="entry name" value="H-NS_C_dom"/>
</dbReference>
<name>A0A7T2U427_9BURK</name>
<dbReference type="RefSeq" id="WP_009916599.1">
    <property type="nucleotide sequence ID" value="NZ_CP013380.1"/>
</dbReference>
<dbReference type="EMBL" id="CP065686">
    <property type="protein sequence ID" value="QPS45153.1"/>
    <property type="molecule type" value="Genomic_DNA"/>
</dbReference>
<evidence type="ECO:0000256" key="4">
    <source>
        <dbReference type="ARBA" id="ARBA00023125"/>
    </source>
</evidence>
<evidence type="ECO:0000256" key="2">
    <source>
        <dbReference type="ARBA" id="ARBA00010610"/>
    </source>
</evidence>
<keyword evidence="4" id="KW-0238">DNA-binding</keyword>
<evidence type="ECO:0000256" key="1">
    <source>
        <dbReference type="ARBA" id="ARBA00004453"/>
    </source>
</evidence>